<protein>
    <submittedName>
        <fullName evidence="2">Uncharacterized protein</fullName>
    </submittedName>
</protein>
<gene>
    <name evidence="2" type="ORF">PAC_01098</name>
</gene>
<organism evidence="2 3">
    <name type="scientific">Phialocephala subalpina</name>
    <dbReference type="NCBI Taxonomy" id="576137"/>
    <lineage>
        <taxon>Eukaryota</taxon>
        <taxon>Fungi</taxon>
        <taxon>Dikarya</taxon>
        <taxon>Ascomycota</taxon>
        <taxon>Pezizomycotina</taxon>
        <taxon>Leotiomycetes</taxon>
        <taxon>Helotiales</taxon>
        <taxon>Mollisiaceae</taxon>
        <taxon>Phialocephala</taxon>
        <taxon>Phialocephala fortinii species complex</taxon>
    </lineage>
</organism>
<feature type="compositionally biased region" description="Polar residues" evidence="1">
    <location>
        <begin position="723"/>
        <end position="751"/>
    </location>
</feature>
<feature type="region of interest" description="Disordered" evidence="1">
    <location>
        <begin position="224"/>
        <end position="250"/>
    </location>
</feature>
<sequence length="1129" mass="125222">MPYLNIHWKRYPQHLPKIRVASTPSVSVRNRSTAAARQVTRAPLGRLFEEARERKKQRFFRVRRRRGRSSRASVVEAKRRASQRAKQNIQVFGWDSPNAGIASKATTELYFGSRQSTPRPPKRLPPARPLLHELDAESAIPSTDGAGSSIIRQTFKPKNLDSRYSLMNVAEPPSRPQSRKKFSFESDRLVEGEYAHIGESRRTYDTRIDPRTRAGVRTKAVVPQNRQPIRGGESFKSSQKQKQQQGITSSEFRQAVNSVTLQLKKEGTDTSSIRSIIQSVCSDTSRTTSQRRAVRHFTREIELYLQAARSLPKQSLVPSLSATTISANTIIELIPYQSQFQSTGLAVTSEEQRGVVAVQEFPQPPPTPPKDEKWEMAILSRKSKTDLEAGKNQEKGKAPERGPPSFASGSTGTTVIGFTPPHEKSYPRPKVDRKPPSLESDHTMVGFTPPHEKMIGSPNPQPASSEPKPTTKRSLPWLRRNEQSPEASPTKKMSIAPARGQAPRTSTPLQGWVSTFETANKPVPVVEERVVEPLKSRPETTSRHSSTTKWRETKISSHRTAAENMKQDATAPTQPTQPTPEDPAPCQHCQHGNNYVDTAIQANVLDEPEVSNPETEEPVVERAPLITARNKTFPAPEKKCKGDCTQVTEEIIAEAPPKKSSRPSRVTWQGIEGSTQTEEATPLIDEQPKQTAAVPRKKLSFPPSISVEDRSNTFPIISRTARKPNSVQRAPQMRSPNKSVDYSTPQPAQNNDHTENELSVPPSRQPPSPPLVCSQCVGPMETISLAPELGQTSEEPGFEAETTSKPARAHTCTSRSSILCQQCFPSRQVSEELSPLQASSPVEASYHPSPRRSTRPIIPAGPVKYPEESPDSAEPPPPQTKQCLDSVEGKEMRKKIVQETIEEFAKQRPIADPMKRPSVAKLKLKPAPKPQPAPTRTQNLSTASRTKFQAMAVQKPLLIATACPLDHVASSSASIETLPPKPSQITDKQVFRGLHVATAAACDEDVDKWIEEITGTGVRKFLADLSAFEGLGVNTLANVARRAAKQRREQLRAWEEVREQRIAQSRDTQPETGESLAQSEQEDGLKVEQFIIGDQGVVWMGEEEQRVNDQEEGVLVGDQGVEMEKLRER</sequence>
<proteinExistence type="predicted"/>
<feature type="region of interest" description="Disordered" evidence="1">
    <location>
        <begin position="652"/>
        <end position="812"/>
    </location>
</feature>
<dbReference type="EMBL" id="FJOG01000001">
    <property type="protein sequence ID" value="CZR51223.1"/>
    <property type="molecule type" value="Genomic_DNA"/>
</dbReference>
<feature type="compositionally biased region" description="Polar residues" evidence="1">
    <location>
        <begin position="663"/>
        <end position="679"/>
    </location>
</feature>
<feature type="region of interest" description="Disordered" evidence="1">
    <location>
        <begin position="1060"/>
        <end position="1082"/>
    </location>
</feature>
<evidence type="ECO:0000313" key="3">
    <source>
        <dbReference type="Proteomes" id="UP000184330"/>
    </source>
</evidence>
<dbReference type="STRING" id="576137.A0A1L7WEK3"/>
<feature type="region of interest" description="Disordered" evidence="1">
    <location>
        <begin position="382"/>
        <end position="511"/>
    </location>
</feature>
<feature type="region of interest" description="Disordered" evidence="1">
    <location>
        <begin position="1105"/>
        <end position="1129"/>
    </location>
</feature>
<feature type="compositionally biased region" description="Basic and acidic residues" evidence="1">
    <location>
        <begin position="527"/>
        <end position="542"/>
    </location>
</feature>
<evidence type="ECO:0000256" key="1">
    <source>
        <dbReference type="SAM" id="MobiDB-lite"/>
    </source>
</evidence>
<feature type="region of interest" description="Disordered" evidence="1">
    <location>
        <begin position="609"/>
        <end position="640"/>
    </location>
</feature>
<accession>A0A1L7WEK3</accession>
<dbReference type="AlphaFoldDB" id="A0A1L7WEK3"/>
<feature type="compositionally biased region" description="Polar residues" evidence="1">
    <location>
        <begin position="801"/>
        <end position="812"/>
    </location>
</feature>
<dbReference type="Proteomes" id="UP000184330">
    <property type="component" value="Unassembled WGS sequence"/>
</dbReference>
<name>A0A1L7WEK3_9HELO</name>
<feature type="compositionally biased region" description="Low complexity" evidence="1">
    <location>
        <begin position="234"/>
        <end position="245"/>
    </location>
</feature>
<feature type="compositionally biased region" description="Polar residues" evidence="1">
    <location>
        <begin position="407"/>
        <end position="416"/>
    </location>
</feature>
<feature type="compositionally biased region" description="Basic and acidic residues" evidence="1">
    <location>
        <begin position="421"/>
        <end position="442"/>
    </location>
</feature>
<feature type="region of interest" description="Disordered" evidence="1">
    <location>
        <begin position="527"/>
        <end position="593"/>
    </location>
</feature>
<feature type="region of interest" description="Disordered" evidence="1">
    <location>
        <begin position="829"/>
        <end position="888"/>
    </location>
</feature>
<feature type="compositionally biased region" description="Polar residues" evidence="1">
    <location>
        <begin position="1062"/>
        <end position="1079"/>
    </location>
</feature>
<evidence type="ECO:0000313" key="2">
    <source>
        <dbReference type="EMBL" id="CZR51223.1"/>
    </source>
</evidence>
<feature type="compositionally biased region" description="Basic and acidic residues" evidence="1">
    <location>
        <begin position="383"/>
        <end position="400"/>
    </location>
</feature>
<reference evidence="2 3" key="1">
    <citation type="submission" date="2016-03" db="EMBL/GenBank/DDBJ databases">
        <authorList>
            <person name="Ploux O."/>
        </authorList>
    </citation>
    <scope>NUCLEOTIDE SEQUENCE [LARGE SCALE GENOMIC DNA]</scope>
    <source>
        <strain evidence="2 3">UAMH 11012</strain>
    </source>
</reference>
<keyword evidence="3" id="KW-1185">Reference proteome</keyword>
<feature type="compositionally biased region" description="Acidic residues" evidence="1">
    <location>
        <begin position="609"/>
        <end position="618"/>
    </location>
</feature>
<dbReference type="OrthoDB" id="3554803at2759"/>